<comment type="caution">
    <text evidence="1">The sequence shown here is derived from an EMBL/GenBank/DDBJ whole genome shotgun (WGS) entry which is preliminary data.</text>
</comment>
<evidence type="ECO:0000313" key="2">
    <source>
        <dbReference type="Proteomes" id="UP000229805"/>
    </source>
</evidence>
<protein>
    <submittedName>
        <fullName evidence="1">Uncharacterized protein</fullName>
    </submittedName>
</protein>
<sequence>MPRALTPWLTPEEQKELYEGLLYYDIIKLDNNRNLPLKSGGTTDIYINLREARNQRNACGNRNPVEFISRHFANAIFRLNPDRFVEVPDSITPFSGRISQLLHDMPWLT</sequence>
<accession>A0A2M7UI04</accession>
<name>A0A2M7UI04_9BACT</name>
<reference evidence="2" key="1">
    <citation type="submission" date="2017-09" db="EMBL/GenBank/DDBJ databases">
        <title>Depth-based differentiation of microbial function through sediment-hosted aquifers and enrichment of novel symbionts in the deep terrestrial subsurface.</title>
        <authorList>
            <person name="Probst A.J."/>
            <person name="Ladd B."/>
            <person name="Jarett J.K."/>
            <person name="Geller-Mcgrath D.E."/>
            <person name="Sieber C.M.K."/>
            <person name="Emerson J.B."/>
            <person name="Anantharaman K."/>
            <person name="Thomas B.C."/>
            <person name="Malmstrom R."/>
            <person name="Stieglmeier M."/>
            <person name="Klingl A."/>
            <person name="Woyke T."/>
            <person name="Ryan C.M."/>
            <person name="Banfield J.F."/>
        </authorList>
    </citation>
    <scope>NUCLEOTIDE SEQUENCE [LARGE SCALE GENOMIC DNA]</scope>
</reference>
<proteinExistence type="predicted"/>
<dbReference type="AlphaFoldDB" id="A0A2M7UI04"/>
<evidence type="ECO:0000313" key="1">
    <source>
        <dbReference type="EMBL" id="PIZ70852.1"/>
    </source>
</evidence>
<feature type="non-terminal residue" evidence="1">
    <location>
        <position position="109"/>
    </location>
</feature>
<gene>
    <name evidence="1" type="ORF">COY11_02045</name>
</gene>
<organism evidence="1 2">
    <name type="scientific">Candidatus Portnoybacteria bacterium CG_4_10_14_0_2_um_filter_44_20</name>
    <dbReference type="NCBI Taxonomy" id="1974799"/>
    <lineage>
        <taxon>Bacteria</taxon>
        <taxon>Candidatus Portnoyibacteriota</taxon>
    </lineage>
</organism>
<dbReference type="Proteomes" id="UP000229805">
    <property type="component" value="Unassembled WGS sequence"/>
</dbReference>
<dbReference type="EMBL" id="PFOG01000081">
    <property type="protein sequence ID" value="PIZ70852.1"/>
    <property type="molecule type" value="Genomic_DNA"/>
</dbReference>